<dbReference type="GeneID" id="29067248"/>
<proteinExistence type="predicted"/>
<dbReference type="KEGG" id="vg:29067248"/>
<dbReference type="InterPro" id="IPR055820">
    <property type="entry name" value="DUF7396"/>
</dbReference>
<accession>A0A1B1P9B6</accession>
<dbReference type="Pfam" id="PF24129">
    <property type="entry name" value="DUF7396"/>
    <property type="match status" value="1"/>
</dbReference>
<organism evidence="1 2">
    <name type="scientific">Klebsiella phage vB_KpnM_KpV477</name>
    <dbReference type="NCBI Taxonomy" id="1852625"/>
    <lineage>
        <taxon>Viruses</taxon>
        <taxon>Duplodnaviria</taxon>
        <taxon>Heunggongvirae</taxon>
        <taxon>Uroviricota</taxon>
        <taxon>Caudoviricetes</taxon>
        <taxon>Pantevenvirales</taxon>
        <taxon>Straboviridae</taxon>
        <taxon>Tevenvirinae</taxon>
        <taxon>Jiaodavirus</taxon>
        <taxon>Jiaodavirus kpv477</taxon>
    </lineage>
</organism>
<dbReference type="RefSeq" id="YP_009288944.1">
    <property type="nucleotide sequence ID" value="NC_031087.1"/>
</dbReference>
<protein>
    <submittedName>
        <fullName evidence="1">Uncharacterized protein</fullName>
    </submittedName>
</protein>
<evidence type="ECO:0000313" key="1">
    <source>
        <dbReference type="EMBL" id="ANT40705.1"/>
    </source>
</evidence>
<evidence type="ECO:0000313" key="2">
    <source>
        <dbReference type="Proteomes" id="UP000202533"/>
    </source>
</evidence>
<sequence length="46" mass="5219">MIKKLLVSVAVISIILLVLYYGMIYGMIYIVLFISDVIVQIGSLIW</sequence>
<keyword evidence="2" id="KW-1185">Reference proteome</keyword>
<dbReference type="EMBL" id="KX258185">
    <property type="protein sequence ID" value="ANT40705.1"/>
    <property type="molecule type" value="Genomic_DNA"/>
</dbReference>
<gene>
    <name evidence="1" type="ORF">kpv477_268</name>
</gene>
<name>A0A1B1P9B6_9CAUD</name>
<dbReference type="Proteomes" id="UP000202533">
    <property type="component" value="Segment"/>
</dbReference>
<reference evidence="1 2" key="1">
    <citation type="submission" date="2016-05" db="EMBL/GenBank/DDBJ databases">
        <title>Complete genome sequence of Klebsiella pneumoniae bacteriophage vB_KpnM_KpV477.</title>
        <authorList>
            <person name="Komisarova E.V."/>
            <person name="Krasilnikova V.M."/>
            <person name="Kislichkina A.A."/>
            <person name="Bogun A.G."/>
            <person name="Volozhantsev N.V."/>
        </authorList>
    </citation>
    <scope>NUCLEOTIDE SEQUENCE [LARGE SCALE GENOMIC DNA]</scope>
</reference>